<evidence type="ECO:0000313" key="3">
    <source>
        <dbReference type="Proteomes" id="UP001152888"/>
    </source>
</evidence>
<comment type="caution">
    <text evidence="2">The sequence shown here is derived from an EMBL/GenBank/DDBJ whole genome shotgun (WGS) entry which is preliminary data.</text>
</comment>
<dbReference type="EMBL" id="CAKOFQ010007487">
    <property type="protein sequence ID" value="CAH2002218.1"/>
    <property type="molecule type" value="Genomic_DNA"/>
</dbReference>
<reference evidence="2" key="1">
    <citation type="submission" date="2022-03" db="EMBL/GenBank/DDBJ databases">
        <authorList>
            <person name="Sayadi A."/>
        </authorList>
    </citation>
    <scope>NUCLEOTIDE SEQUENCE</scope>
</reference>
<dbReference type="Proteomes" id="UP001152888">
    <property type="component" value="Unassembled WGS sequence"/>
</dbReference>
<evidence type="ECO:0000256" key="1">
    <source>
        <dbReference type="SAM" id="MobiDB-lite"/>
    </source>
</evidence>
<proteinExistence type="predicted"/>
<dbReference type="AlphaFoldDB" id="A0A9P0LUZ8"/>
<feature type="region of interest" description="Disordered" evidence="1">
    <location>
        <begin position="20"/>
        <end position="40"/>
    </location>
</feature>
<sequence>MQEQQQMSYLLQQLQDESYRLQKNQNHPDGRNQRLNGEKKKRTKLRGIWVTLTRITRELR</sequence>
<accession>A0A9P0LUZ8</accession>
<feature type="compositionally biased region" description="Basic and acidic residues" evidence="1">
    <location>
        <begin position="26"/>
        <end position="38"/>
    </location>
</feature>
<protein>
    <submittedName>
        <fullName evidence="2">Uncharacterized protein</fullName>
    </submittedName>
</protein>
<name>A0A9P0LUZ8_ACAOB</name>
<gene>
    <name evidence="2" type="ORF">ACAOBT_LOCUS26676</name>
</gene>
<keyword evidence="3" id="KW-1185">Reference proteome</keyword>
<organism evidence="2 3">
    <name type="scientific">Acanthoscelides obtectus</name>
    <name type="common">Bean weevil</name>
    <name type="synonym">Bruchus obtectus</name>
    <dbReference type="NCBI Taxonomy" id="200917"/>
    <lineage>
        <taxon>Eukaryota</taxon>
        <taxon>Metazoa</taxon>
        <taxon>Ecdysozoa</taxon>
        <taxon>Arthropoda</taxon>
        <taxon>Hexapoda</taxon>
        <taxon>Insecta</taxon>
        <taxon>Pterygota</taxon>
        <taxon>Neoptera</taxon>
        <taxon>Endopterygota</taxon>
        <taxon>Coleoptera</taxon>
        <taxon>Polyphaga</taxon>
        <taxon>Cucujiformia</taxon>
        <taxon>Chrysomeloidea</taxon>
        <taxon>Chrysomelidae</taxon>
        <taxon>Bruchinae</taxon>
        <taxon>Bruchini</taxon>
        <taxon>Acanthoscelides</taxon>
    </lineage>
</organism>
<evidence type="ECO:0000313" key="2">
    <source>
        <dbReference type="EMBL" id="CAH2002218.1"/>
    </source>
</evidence>